<organism evidence="1 2">
    <name type="scientific">Setaria viridis</name>
    <name type="common">Green bristlegrass</name>
    <name type="synonym">Setaria italica subsp. viridis</name>
    <dbReference type="NCBI Taxonomy" id="4556"/>
    <lineage>
        <taxon>Eukaryota</taxon>
        <taxon>Viridiplantae</taxon>
        <taxon>Streptophyta</taxon>
        <taxon>Embryophyta</taxon>
        <taxon>Tracheophyta</taxon>
        <taxon>Spermatophyta</taxon>
        <taxon>Magnoliopsida</taxon>
        <taxon>Liliopsida</taxon>
        <taxon>Poales</taxon>
        <taxon>Poaceae</taxon>
        <taxon>PACMAD clade</taxon>
        <taxon>Panicoideae</taxon>
        <taxon>Panicodae</taxon>
        <taxon>Paniceae</taxon>
        <taxon>Cenchrinae</taxon>
        <taxon>Setaria</taxon>
    </lineage>
</organism>
<protein>
    <submittedName>
        <fullName evidence="1">Uncharacterized protein</fullName>
    </submittedName>
</protein>
<dbReference type="AlphaFoldDB" id="A0A4U6V172"/>
<proteinExistence type="predicted"/>
<sequence length="123" mass="13972">MGEWEGPCSGAVDDKRLVSGDIYTGNVPISLRPLYPLLFLFPGVPPCPETRGWKGRVRLPLPALCSSWPRARLLRAAHPISGHPAPVDIRGLEANRFDLRTLEPIFQYLDWIDDIFYHVLTHW</sequence>
<dbReference type="Proteomes" id="UP000298652">
    <property type="component" value="Chromosome 4"/>
</dbReference>
<dbReference type="Gramene" id="TKW22800">
    <property type="protein sequence ID" value="TKW22800"/>
    <property type="gene ID" value="SEVIR_4G251900v2"/>
</dbReference>
<reference evidence="1" key="1">
    <citation type="submission" date="2019-03" db="EMBL/GenBank/DDBJ databases">
        <title>WGS assembly of Setaria viridis.</title>
        <authorList>
            <person name="Huang P."/>
            <person name="Jenkins J."/>
            <person name="Grimwood J."/>
            <person name="Barry K."/>
            <person name="Healey A."/>
            <person name="Mamidi S."/>
            <person name="Sreedasyam A."/>
            <person name="Shu S."/>
            <person name="Feldman M."/>
            <person name="Wu J."/>
            <person name="Yu Y."/>
            <person name="Chen C."/>
            <person name="Johnson J."/>
            <person name="Rokhsar D."/>
            <person name="Baxter I."/>
            <person name="Schmutz J."/>
            <person name="Brutnell T."/>
            <person name="Kellogg E."/>
        </authorList>
    </citation>
    <scope>NUCLEOTIDE SEQUENCE [LARGE SCALE GENOMIC DNA]</scope>
</reference>
<accession>A0A4U6V172</accession>
<gene>
    <name evidence="1" type="ORF">SEVIR_4G251900v2</name>
</gene>
<evidence type="ECO:0000313" key="1">
    <source>
        <dbReference type="EMBL" id="TKW22800.1"/>
    </source>
</evidence>
<keyword evidence="2" id="KW-1185">Reference proteome</keyword>
<name>A0A4U6V172_SETVI</name>
<evidence type="ECO:0000313" key="2">
    <source>
        <dbReference type="Proteomes" id="UP000298652"/>
    </source>
</evidence>
<dbReference type="EMBL" id="CM016555">
    <property type="protein sequence ID" value="TKW22800.1"/>
    <property type="molecule type" value="Genomic_DNA"/>
</dbReference>